<protein>
    <submittedName>
        <fullName evidence="2">Uncharacterized protein</fullName>
    </submittedName>
</protein>
<reference evidence="2" key="1">
    <citation type="submission" date="2023-05" db="EMBL/GenBank/DDBJ databases">
        <authorList>
            <person name="Huff M."/>
        </authorList>
    </citation>
    <scope>NUCLEOTIDE SEQUENCE</scope>
</reference>
<sequence length="114" mass="13045">MRKLCRNRLQVQKKKSALGQEGNFKQTQKLCMPFLRFKKDKVPAVGVQALDLKLPFCEIEVLKENLELIKRQLGLDRLEVLSATDADAIEKAWNHAILLKSNPHPQEILVQGRS</sequence>
<dbReference type="EMBL" id="OU503043">
    <property type="protein sequence ID" value="CAI9766197.1"/>
    <property type="molecule type" value="Genomic_DNA"/>
</dbReference>
<evidence type="ECO:0000313" key="3">
    <source>
        <dbReference type="Proteomes" id="UP000834106"/>
    </source>
</evidence>
<keyword evidence="3" id="KW-1185">Reference proteome</keyword>
<dbReference type="GO" id="GO:0006429">
    <property type="term" value="P:leucyl-tRNA aminoacylation"/>
    <property type="evidence" value="ECO:0007669"/>
    <property type="project" value="InterPro"/>
</dbReference>
<evidence type="ECO:0000313" key="2">
    <source>
        <dbReference type="EMBL" id="CAI9766197.1"/>
    </source>
</evidence>
<dbReference type="PANTHER" id="PTHR45794">
    <property type="entry name" value="LEUCYL-TRNA SYNTHETASE"/>
    <property type="match status" value="1"/>
</dbReference>
<comment type="similarity">
    <text evidence="1">Belongs to the class-I aminoacyl-tRNA synthetase family.</text>
</comment>
<proteinExistence type="inferred from homology"/>
<dbReference type="PANTHER" id="PTHR45794:SF1">
    <property type="entry name" value="LEUCINE--TRNA LIGASE, CYTOPLASMIC"/>
    <property type="match status" value="1"/>
</dbReference>
<dbReference type="Proteomes" id="UP000834106">
    <property type="component" value="Chromosome 8"/>
</dbReference>
<dbReference type="GO" id="GO:0005524">
    <property type="term" value="F:ATP binding"/>
    <property type="evidence" value="ECO:0007669"/>
    <property type="project" value="InterPro"/>
</dbReference>
<dbReference type="InterPro" id="IPR004493">
    <property type="entry name" value="Leu-tRNA-synth_Ia_arc/euk"/>
</dbReference>
<dbReference type="AlphaFoldDB" id="A0AAD2DT17"/>
<organism evidence="2 3">
    <name type="scientific">Fraxinus pennsylvanica</name>
    <dbReference type="NCBI Taxonomy" id="56036"/>
    <lineage>
        <taxon>Eukaryota</taxon>
        <taxon>Viridiplantae</taxon>
        <taxon>Streptophyta</taxon>
        <taxon>Embryophyta</taxon>
        <taxon>Tracheophyta</taxon>
        <taxon>Spermatophyta</taxon>
        <taxon>Magnoliopsida</taxon>
        <taxon>eudicotyledons</taxon>
        <taxon>Gunneridae</taxon>
        <taxon>Pentapetalae</taxon>
        <taxon>asterids</taxon>
        <taxon>lamiids</taxon>
        <taxon>Lamiales</taxon>
        <taxon>Oleaceae</taxon>
        <taxon>Oleeae</taxon>
        <taxon>Fraxinus</taxon>
    </lineage>
</organism>
<dbReference type="GO" id="GO:0004823">
    <property type="term" value="F:leucine-tRNA ligase activity"/>
    <property type="evidence" value="ECO:0007669"/>
    <property type="project" value="InterPro"/>
</dbReference>
<accession>A0AAD2DT17</accession>
<evidence type="ECO:0000256" key="1">
    <source>
        <dbReference type="ARBA" id="ARBA00005594"/>
    </source>
</evidence>
<gene>
    <name evidence="2" type="ORF">FPE_LOCUS13627</name>
</gene>
<name>A0AAD2DT17_9LAMI</name>